<reference evidence="2 3" key="1">
    <citation type="submission" date="2019-08" db="EMBL/GenBank/DDBJ databases">
        <title>Bacillus genomes from the desert of Cuatro Cienegas, Coahuila.</title>
        <authorList>
            <person name="Olmedo-Alvarez G."/>
        </authorList>
    </citation>
    <scope>NUCLEOTIDE SEQUENCE [LARGE SCALE GENOMIC DNA]</scope>
    <source>
        <strain evidence="2 3">CH28_1T</strain>
    </source>
</reference>
<dbReference type="Proteomes" id="UP000322524">
    <property type="component" value="Unassembled WGS sequence"/>
</dbReference>
<dbReference type="EMBL" id="VTEV01000002">
    <property type="protein sequence ID" value="TYS69793.1"/>
    <property type="molecule type" value="Genomic_DNA"/>
</dbReference>
<keyword evidence="1" id="KW-0812">Transmembrane</keyword>
<dbReference type="AlphaFoldDB" id="A0A5D4T2K1"/>
<organism evidence="2 3">
    <name type="scientific">Sutcliffiella horikoshii</name>
    <dbReference type="NCBI Taxonomy" id="79883"/>
    <lineage>
        <taxon>Bacteria</taxon>
        <taxon>Bacillati</taxon>
        <taxon>Bacillota</taxon>
        <taxon>Bacilli</taxon>
        <taxon>Bacillales</taxon>
        <taxon>Bacillaceae</taxon>
        <taxon>Sutcliffiella</taxon>
    </lineage>
</organism>
<accession>A0A5D4T2K1</accession>
<evidence type="ECO:0000256" key="1">
    <source>
        <dbReference type="SAM" id="Phobius"/>
    </source>
</evidence>
<proteinExistence type="predicted"/>
<comment type="caution">
    <text evidence="2">The sequence shown here is derived from an EMBL/GenBank/DDBJ whole genome shotgun (WGS) entry which is preliminary data.</text>
</comment>
<name>A0A5D4T2K1_9BACI</name>
<feature type="transmembrane region" description="Helical" evidence="1">
    <location>
        <begin position="6"/>
        <end position="33"/>
    </location>
</feature>
<dbReference type="RefSeq" id="WP_148987354.1">
    <property type="nucleotide sequence ID" value="NZ_VTEV01000002.1"/>
</dbReference>
<keyword evidence="1" id="KW-1133">Transmembrane helix</keyword>
<dbReference type="OrthoDB" id="2937294at2"/>
<sequence length="90" mass="10559">MWLILLGIIYLFLVIKGHLWAIIVVILCTAVILPGFNRRAKIFVKEENHLPKKTEVYKQGDIFGLYTDPLALHQQKKEREKLEMEGRKKI</sequence>
<evidence type="ECO:0000313" key="3">
    <source>
        <dbReference type="Proteomes" id="UP000322524"/>
    </source>
</evidence>
<keyword evidence="1" id="KW-0472">Membrane</keyword>
<protein>
    <submittedName>
        <fullName evidence="2">Uncharacterized protein</fullName>
    </submittedName>
</protein>
<gene>
    <name evidence="2" type="ORF">FZC76_06070</name>
</gene>
<evidence type="ECO:0000313" key="2">
    <source>
        <dbReference type="EMBL" id="TYS69793.1"/>
    </source>
</evidence>